<feature type="compositionally biased region" description="Basic and acidic residues" evidence="1">
    <location>
        <begin position="185"/>
        <end position="201"/>
    </location>
</feature>
<feature type="region of interest" description="Disordered" evidence="1">
    <location>
        <begin position="121"/>
        <end position="201"/>
    </location>
</feature>
<organism evidence="2 3">
    <name type="scientific">Equus przewalskii</name>
    <name type="common">Przewalski's horse</name>
    <name type="synonym">Equus caballus przewalskii</name>
    <dbReference type="NCBI Taxonomy" id="9798"/>
    <lineage>
        <taxon>Eukaryota</taxon>
        <taxon>Metazoa</taxon>
        <taxon>Chordata</taxon>
        <taxon>Craniata</taxon>
        <taxon>Vertebrata</taxon>
        <taxon>Euteleostomi</taxon>
        <taxon>Mammalia</taxon>
        <taxon>Eutheria</taxon>
        <taxon>Laurasiatheria</taxon>
        <taxon>Perissodactyla</taxon>
        <taxon>Equidae</taxon>
        <taxon>Equus</taxon>
    </lineage>
</organism>
<gene>
    <name evidence="3" type="primary">LOC139080430</name>
</gene>
<name>A0ABM4MW66_EQUPR</name>
<sequence length="415" mass="43683">MALCDGASTELRTWRASRAAAPAPGRGPAGRSCLLDCDSGLREALHRSAARPTQSELYSGRYNRRSPRGRSHWRGDAGGAQEAGCGEEGGVRLQFASPGRELGCPLLSSWGAWVRTTRPGCPGGRGGAPGAPQRHGGGAGSLPCGGAGKPLPLRRVPGDSGRGEGDVDSPPPHACLSHPLPRDLGGGREVGREASTRTEKAWEREIASWGIRGREGSIRARRKGPWGEEDPDGEVVVGRSERESFPFRVAQGDLFPGEPPPSSSQPQEQRVWEARSGSGAEVEGGRKASGGGRGGRLPHFLSRPYDGKLPAANASRRPLQIREGSGSLPNGCPPSLPPPASPPPPGTEARELRGRQRPRRGRNRGAAAPPAGAGRPRSRRAAPTLKVEPAPFPTRAFASPATVFHRLRVSAQKRA</sequence>
<dbReference type="GeneID" id="139080430"/>
<feature type="region of interest" description="Disordered" evidence="1">
    <location>
        <begin position="45"/>
        <end position="85"/>
    </location>
</feature>
<dbReference type="RefSeq" id="XP_070456934.1">
    <property type="nucleotide sequence ID" value="XM_070600833.1"/>
</dbReference>
<feature type="region of interest" description="Disordered" evidence="1">
    <location>
        <begin position="218"/>
        <end position="393"/>
    </location>
</feature>
<feature type="compositionally biased region" description="Gly residues" evidence="1">
    <location>
        <begin position="121"/>
        <end position="148"/>
    </location>
</feature>
<feature type="compositionally biased region" description="Pro residues" evidence="1">
    <location>
        <begin position="331"/>
        <end position="346"/>
    </location>
</feature>
<dbReference type="Proteomes" id="UP001652662">
    <property type="component" value="Chromosome 30"/>
</dbReference>
<proteinExistence type="predicted"/>
<keyword evidence="2" id="KW-1185">Reference proteome</keyword>
<evidence type="ECO:0000313" key="3">
    <source>
        <dbReference type="RefSeq" id="XP_070456934.1"/>
    </source>
</evidence>
<feature type="compositionally biased region" description="Low complexity" evidence="1">
    <location>
        <begin position="364"/>
        <end position="375"/>
    </location>
</feature>
<accession>A0ABM4MW66</accession>
<feature type="compositionally biased region" description="Basic residues" evidence="1">
    <location>
        <begin position="62"/>
        <end position="72"/>
    </location>
</feature>
<evidence type="ECO:0000313" key="2">
    <source>
        <dbReference type="Proteomes" id="UP001652662"/>
    </source>
</evidence>
<reference evidence="3" key="1">
    <citation type="submission" date="2025-08" db="UniProtKB">
        <authorList>
            <consortium name="RefSeq"/>
        </authorList>
    </citation>
    <scope>IDENTIFICATION</scope>
    <source>
        <tissue evidence="3">Blood</tissue>
    </source>
</reference>
<evidence type="ECO:0000256" key="1">
    <source>
        <dbReference type="SAM" id="MobiDB-lite"/>
    </source>
</evidence>
<protein>
    <submittedName>
        <fullName evidence="3">Neuronal tyrosine-phosphorylated phosphoinositide-3-kinase adapter 1-like</fullName>
    </submittedName>
</protein>